<name>A0A2R4A089_9CAUD</name>
<dbReference type="EMBL" id="MH045561">
    <property type="protein sequence ID" value="AVR56417.1"/>
    <property type="molecule type" value="Genomic_DNA"/>
</dbReference>
<dbReference type="Gene3D" id="1.10.30.50">
    <property type="match status" value="1"/>
</dbReference>
<gene>
    <name evidence="2" type="primary">25</name>
    <name evidence="2" type="ORF">SEA_PAOPU_25</name>
</gene>
<dbReference type="GO" id="GO:0004519">
    <property type="term" value="F:endonuclease activity"/>
    <property type="evidence" value="ECO:0007669"/>
    <property type="project" value="UniProtKB-KW"/>
</dbReference>
<dbReference type="GO" id="GO:0003676">
    <property type="term" value="F:nucleic acid binding"/>
    <property type="evidence" value="ECO:0007669"/>
    <property type="project" value="InterPro"/>
</dbReference>
<dbReference type="RefSeq" id="YP_009996610.1">
    <property type="nucleotide sequence ID" value="NC_052932.1"/>
</dbReference>
<dbReference type="GO" id="GO:0008270">
    <property type="term" value="F:zinc ion binding"/>
    <property type="evidence" value="ECO:0007669"/>
    <property type="project" value="InterPro"/>
</dbReference>
<dbReference type="Proteomes" id="UP000244787">
    <property type="component" value="Segment"/>
</dbReference>
<evidence type="ECO:0000259" key="1">
    <source>
        <dbReference type="Pfam" id="PF01844"/>
    </source>
</evidence>
<protein>
    <submittedName>
        <fullName evidence="2">HNH endonuclease</fullName>
    </submittedName>
</protein>
<keyword evidence="3" id="KW-1185">Reference proteome</keyword>
<sequence length="99" mass="11146">MSQHSSRSAEYKSNRLLCLNRDGWICTYCRCELIEGKNATADHVVSKATWIREGRDGSPDQLDNLVASCTSCNSSKGDRDTMPRVNYYNPRWFAGLVPA</sequence>
<proteinExistence type="predicted"/>
<dbReference type="CDD" id="cd00085">
    <property type="entry name" value="HNHc"/>
    <property type="match status" value="1"/>
</dbReference>
<organism evidence="2 3">
    <name type="scientific">Microbacterium phage PaoPu</name>
    <dbReference type="NCBI Taxonomy" id="2126933"/>
    <lineage>
        <taxon>Viruses</taxon>
        <taxon>Duplodnaviria</taxon>
        <taxon>Heunggongvirae</taxon>
        <taxon>Uroviricota</taxon>
        <taxon>Caudoviricetes</taxon>
        <taxon>Orlajensenviridae</taxon>
        <taxon>Pelczarvirinae</taxon>
        <taxon>Paopuvirus</taxon>
        <taxon>Paopuvirus paopu</taxon>
    </lineage>
</organism>
<reference evidence="2 3" key="1">
    <citation type="submission" date="2018-03" db="EMBL/GenBank/DDBJ databases">
        <authorList>
            <person name="Stanton A.-C.J."/>
            <person name="Sivanathan V."/>
            <person name="Eleri A."/>
            <person name="Garlena R.A."/>
            <person name="Russell D.A."/>
            <person name="Pope W.H."/>
            <person name="Jacobs-Sera D."/>
            <person name="Hatfull G.F."/>
        </authorList>
    </citation>
    <scope>NUCLEOTIDE SEQUENCE [LARGE SCALE GENOMIC DNA]</scope>
</reference>
<feature type="domain" description="HNH" evidence="1">
    <location>
        <begin position="26"/>
        <end position="79"/>
    </location>
</feature>
<keyword evidence="2" id="KW-0540">Nuclease</keyword>
<evidence type="ECO:0000313" key="3">
    <source>
        <dbReference type="Proteomes" id="UP000244787"/>
    </source>
</evidence>
<accession>A0A2R4A089</accession>
<dbReference type="Pfam" id="PF01844">
    <property type="entry name" value="HNH"/>
    <property type="match status" value="1"/>
</dbReference>
<dbReference type="SMR" id="A0A2R4A089"/>
<evidence type="ECO:0000313" key="2">
    <source>
        <dbReference type="EMBL" id="AVR56417.1"/>
    </source>
</evidence>
<dbReference type="KEGG" id="vg:62648526"/>
<dbReference type="GeneID" id="62648526"/>
<dbReference type="InterPro" id="IPR002711">
    <property type="entry name" value="HNH"/>
</dbReference>
<keyword evidence="2" id="KW-0378">Hydrolase</keyword>
<keyword evidence="2" id="KW-0255">Endonuclease</keyword>
<dbReference type="InterPro" id="IPR003615">
    <property type="entry name" value="HNH_nuc"/>
</dbReference>